<keyword evidence="2" id="KW-1185">Reference proteome</keyword>
<evidence type="ECO:0000313" key="1">
    <source>
        <dbReference type="EMBL" id="TNN22354.1"/>
    </source>
</evidence>
<protein>
    <submittedName>
        <fullName evidence="1">Calsyntenin-2</fullName>
    </submittedName>
</protein>
<sequence>MHLETCGGPLSSVRTTVELQTSHIGKGCDRETYSEKSLQKLCVDASFPLPWRRIPDASSAHVL</sequence>
<proteinExistence type="predicted"/>
<comment type="caution">
    <text evidence="1">The sequence shown here is derived from an EMBL/GenBank/DDBJ whole genome shotgun (WGS) entry which is preliminary data.</text>
</comment>
<accession>A0A4Z2E0T4</accession>
<dbReference type="OrthoDB" id="10012272at2759"/>
<dbReference type="Proteomes" id="UP000314294">
    <property type="component" value="Unassembled WGS sequence"/>
</dbReference>
<name>A0A4Z2E0T4_9TELE</name>
<reference evidence="1 2" key="1">
    <citation type="submission" date="2019-03" db="EMBL/GenBank/DDBJ databases">
        <title>First draft genome of Liparis tanakae, snailfish: a comprehensive survey of snailfish specific genes.</title>
        <authorList>
            <person name="Kim W."/>
            <person name="Song I."/>
            <person name="Jeong J.-H."/>
            <person name="Kim D."/>
            <person name="Kim S."/>
            <person name="Ryu S."/>
            <person name="Song J.Y."/>
            <person name="Lee S.K."/>
        </authorList>
    </citation>
    <scope>NUCLEOTIDE SEQUENCE [LARGE SCALE GENOMIC DNA]</scope>
    <source>
        <tissue evidence="1">Muscle</tissue>
    </source>
</reference>
<dbReference type="AlphaFoldDB" id="A0A4Z2E0T4"/>
<gene>
    <name evidence="1" type="primary">Clstn2_2</name>
    <name evidence="1" type="ORF">EYF80_067532</name>
</gene>
<organism evidence="1 2">
    <name type="scientific">Liparis tanakae</name>
    <name type="common">Tanaka's snailfish</name>
    <dbReference type="NCBI Taxonomy" id="230148"/>
    <lineage>
        <taxon>Eukaryota</taxon>
        <taxon>Metazoa</taxon>
        <taxon>Chordata</taxon>
        <taxon>Craniata</taxon>
        <taxon>Vertebrata</taxon>
        <taxon>Euteleostomi</taxon>
        <taxon>Actinopterygii</taxon>
        <taxon>Neopterygii</taxon>
        <taxon>Teleostei</taxon>
        <taxon>Neoteleostei</taxon>
        <taxon>Acanthomorphata</taxon>
        <taxon>Eupercaria</taxon>
        <taxon>Perciformes</taxon>
        <taxon>Cottioidei</taxon>
        <taxon>Cottales</taxon>
        <taxon>Liparidae</taxon>
        <taxon>Liparis</taxon>
    </lineage>
</organism>
<evidence type="ECO:0000313" key="2">
    <source>
        <dbReference type="Proteomes" id="UP000314294"/>
    </source>
</evidence>
<dbReference type="EMBL" id="SRLO01022893">
    <property type="protein sequence ID" value="TNN22354.1"/>
    <property type="molecule type" value="Genomic_DNA"/>
</dbReference>